<name>A0AAV4QGJ4_CAEEX</name>
<evidence type="ECO:0000313" key="2">
    <source>
        <dbReference type="Proteomes" id="UP001054945"/>
    </source>
</evidence>
<dbReference type="EMBL" id="BPLR01006116">
    <property type="protein sequence ID" value="GIY07476.1"/>
    <property type="molecule type" value="Genomic_DNA"/>
</dbReference>
<organism evidence="1 2">
    <name type="scientific">Caerostris extrusa</name>
    <name type="common">Bark spider</name>
    <name type="synonym">Caerostris bankana</name>
    <dbReference type="NCBI Taxonomy" id="172846"/>
    <lineage>
        <taxon>Eukaryota</taxon>
        <taxon>Metazoa</taxon>
        <taxon>Ecdysozoa</taxon>
        <taxon>Arthropoda</taxon>
        <taxon>Chelicerata</taxon>
        <taxon>Arachnida</taxon>
        <taxon>Araneae</taxon>
        <taxon>Araneomorphae</taxon>
        <taxon>Entelegynae</taxon>
        <taxon>Araneoidea</taxon>
        <taxon>Araneidae</taxon>
        <taxon>Caerostris</taxon>
    </lineage>
</organism>
<dbReference type="Proteomes" id="UP001054945">
    <property type="component" value="Unassembled WGS sequence"/>
</dbReference>
<keyword evidence="2" id="KW-1185">Reference proteome</keyword>
<dbReference type="AlphaFoldDB" id="A0AAV4QGJ4"/>
<accession>A0AAV4QGJ4</accession>
<gene>
    <name evidence="1" type="ORF">CEXT_422191</name>
</gene>
<sequence>MKLTEPSCQPSRQKNPVLAPLAMKTLLQIESDQLVSNQSAAKHDPLALVCVCTRAGFDVSRTPVWCLFCGRSWRASRNDSQVRSDDVFVCVSEGLSIAGRCLKAFRKIRLLQSSWGEILFQLRTGTRLWVESICERDCLTCSDSRFGFSRSLWICQTPHLESACPHTTRACSLLWLMGLLFGSTISGSLFK</sequence>
<proteinExistence type="predicted"/>
<comment type="caution">
    <text evidence="1">The sequence shown here is derived from an EMBL/GenBank/DDBJ whole genome shotgun (WGS) entry which is preliminary data.</text>
</comment>
<evidence type="ECO:0000313" key="1">
    <source>
        <dbReference type="EMBL" id="GIY07476.1"/>
    </source>
</evidence>
<reference evidence="1 2" key="1">
    <citation type="submission" date="2021-06" db="EMBL/GenBank/DDBJ databases">
        <title>Caerostris extrusa draft genome.</title>
        <authorList>
            <person name="Kono N."/>
            <person name="Arakawa K."/>
        </authorList>
    </citation>
    <scope>NUCLEOTIDE SEQUENCE [LARGE SCALE GENOMIC DNA]</scope>
</reference>
<protein>
    <submittedName>
        <fullName evidence="1">Uncharacterized protein</fullName>
    </submittedName>
</protein>